<accession>A0A2W5SSX1</accession>
<dbReference type="InterPro" id="IPR023036">
    <property type="entry name" value="Ribosomal_uS14_bac/plastid"/>
</dbReference>
<keyword evidence="5 8" id="KW-0687">Ribonucleoprotein</keyword>
<protein>
    <recommendedName>
        <fullName evidence="6 8">Small ribosomal subunit protein uS14</fullName>
    </recommendedName>
</protein>
<dbReference type="EMBL" id="QFQP01000052">
    <property type="protein sequence ID" value="PZR04787.1"/>
    <property type="molecule type" value="Genomic_DNA"/>
</dbReference>
<name>A0A2W5SSX1_9BACT</name>
<dbReference type="GO" id="GO:0005737">
    <property type="term" value="C:cytoplasm"/>
    <property type="evidence" value="ECO:0007669"/>
    <property type="project" value="UniProtKB-ARBA"/>
</dbReference>
<evidence type="ECO:0000256" key="6">
    <source>
        <dbReference type="ARBA" id="ARBA00035167"/>
    </source>
</evidence>
<dbReference type="Proteomes" id="UP000249061">
    <property type="component" value="Unassembled WGS sequence"/>
</dbReference>
<evidence type="ECO:0000313" key="10">
    <source>
        <dbReference type="Proteomes" id="UP000249061"/>
    </source>
</evidence>
<evidence type="ECO:0000256" key="7">
    <source>
        <dbReference type="ARBA" id="ARBA00047110"/>
    </source>
</evidence>
<evidence type="ECO:0000256" key="2">
    <source>
        <dbReference type="ARBA" id="ARBA00009083"/>
    </source>
</evidence>
<dbReference type="Pfam" id="PF00253">
    <property type="entry name" value="Ribosomal_S14"/>
    <property type="match status" value="1"/>
</dbReference>
<evidence type="ECO:0000256" key="5">
    <source>
        <dbReference type="ARBA" id="ARBA00023274"/>
    </source>
</evidence>
<comment type="function">
    <text evidence="1 8">Binds 16S rRNA, required for the assembly of 30S particles and may also be responsible for determining the conformation of the 16S rRNA at the A site.</text>
</comment>
<keyword evidence="8" id="KW-0699">rRNA-binding</keyword>
<dbReference type="GO" id="GO:0003735">
    <property type="term" value="F:structural constituent of ribosome"/>
    <property type="evidence" value="ECO:0007669"/>
    <property type="project" value="InterPro"/>
</dbReference>
<comment type="similarity">
    <text evidence="2 8">Belongs to the universal ribosomal protein uS14 family.</text>
</comment>
<sequence>MAKKSSVLKNEQRKALVKKYSARRQELKAIIKNPATSPDDRAAAQLKLAKQPRDANPIRVTLRCVVTGRPRGNLRKFGLSRMQFRDKALAGELTGVVKASW</sequence>
<comment type="caution">
    <text evidence="9">The sequence shown here is derived from an EMBL/GenBank/DDBJ whole genome shotgun (WGS) entry which is preliminary data.</text>
</comment>
<dbReference type="NCBIfam" id="NF006477">
    <property type="entry name" value="PRK08881.1"/>
    <property type="match status" value="1"/>
</dbReference>
<dbReference type="Gene3D" id="1.10.287.1480">
    <property type="match status" value="1"/>
</dbReference>
<dbReference type="InterPro" id="IPR001209">
    <property type="entry name" value="Ribosomal_uS14"/>
</dbReference>
<dbReference type="PROSITE" id="PS00527">
    <property type="entry name" value="RIBOSOMAL_S14"/>
    <property type="match status" value="1"/>
</dbReference>
<keyword evidence="4 8" id="KW-0689">Ribosomal protein</keyword>
<dbReference type="PANTHER" id="PTHR19836:SF23">
    <property type="entry name" value="SMALL RIBOSOMAL SUBUNIT PROTEIN US14A"/>
    <property type="match status" value="1"/>
</dbReference>
<dbReference type="GO" id="GO:0019843">
    <property type="term" value="F:rRNA binding"/>
    <property type="evidence" value="ECO:0007669"/>
    <property type="project" value="UniProtKB-UniRule"/>
</dbReference>
<dbReference type="FunFam" id="1.10.287.1480:FF:000001">
    <property type="entry name" value="30S ribosomal protein S14"/>
    <property type="match status" value="1"/>
</dbReference>
<proteinExistence type="inferred from homology"/>
<comment type="subunit">
    <text evidence="7 8">Part of the 30S ribosomal subunit. Contacts proteins S3 and S10.</text>
</comment>
<dbReference type="InterPro" id="IPR018271">
    <property type="entry name" value="Ribosomal_uS14_CS"/>
</dbReference>
<evidence type="ECO:0000256" key="4">
    <source>
        <dbReference type="ARBA" id="ARBA00022980"/>
    </source>
</evidence>
<dbReference type="AlphaFoldDB" id="A0A2W5SSX1"/>
<evidence type="ECO:0000256" key="8">
    <source>
        <dbReference type="HAMAP-Rule" id="MF_00537"/>
    </source>
</evidence>
<evidence type="ECO:0000256" key="1">
    <source>
        <dbReference type="ARBA" id="ARBA00003686"/>
    </source>
</evidence>
<organism evidence="9 10">
    <name type="scientific">Archangium gephyra</name>
    <dbReference type="NCBI Taxonomy" id="48"/>
    <lineage>
        <taxon>Bacteria</taxon>
        <taxon>Pseudomonadati</taxon>
        <taxon>Myxococcota</taxon>
        <taxon>Myxococcia</taxon>
        <taxon>Myxococcales</taxon>
        <taxon>Cystobacterineae</taxon>
        <taxon>Archangiaceae</taxon>
        <taxon>Archangium</taxon>
    </lineage>
</organism>
<dbReference type="HAMAP" id="MF_00537">
    <property type="entry name" value="Ribosomal_uS14_1"/>
    <property type="match status" value="1"/>
</dbReference>
<gene>
    <name evidence="8" type="primary">rpsN</name>
    <name evidence="9" type="ORF">DI536_33645</name>
</gene>
<evidence type="ECO:0000313" key="9">
    <source>
        <dbReference type="EMBL" id="PZR04787.1"/>
    </source>
</evidence>
<evidence type="ECO:0000256" key="3">
    <source>
        <dbReference type="ARBA" id="ARBA00022884"/>
    </source>
</evidence>
<keyword evidence="3 8" id="KW-0694">RNA-binding</keyword>
<dbReference type="PANTHER" id="PTHR19836">
    <property type="entry name" value="30S RIBOSOMAL PROTEIN S14"/>
    <property type="match status" value="1"/>
</dbReference>
<reference evidence="9 10" key="1">
    <citation type="submission" date="2017-08" db="EMBL/GenBank/DDBJ databases">
        <title>Infants hospitalized years apart are colonized by the same room-sourced microbial strains.</title>
        <authorList>
            <person name="Brooks B."/>
            <person name="Olm M.R."/>
            <person name="Firek B.A."/>
            <person name="Baker R."/>
            <person name="Thomas B.C."/>
            <person name="Morowitz M.J."/>
            <person name="Banfield J.F."/>
        </authorList>
    </citation>
    <scope>NUCLEOTIDE SEQUENCE [LARGE SCALE GENOMIC DNA]</scope>
    <source>
        <strain evidence="9">S2_003_000_R2_14</strain>
    </source>
</reference>
<dbReference type="GO" id="GO:0006412">
    <property type="term" value="P:translation"/>
    <property type="evidence" value="ECO:0007669"/>
    <property type="project" value="UniProtKB-UniRule"/>
</dbReference>
<dbReference type="GO" id="GO:0015935">
    <property type="term" value="C:small ribosomal subunit"/>
    <property type="evidence" value="ECO:0007669"/>
    <property type="project" value="TreeGrafter"/>
</dbReference>
<dbReference type="SUPFAM" id="SSF57716">
    <property type="entry name" value="Glucocorticoid receptor-like (DNA-binding domain)"/>
    <property type="match status" value="1"/>
</dbReference>